<dbReference type="InterPro" id="IPR003593">
    <property type="entry name" value="AAA+_ATPase"/>
</dbReference>
<evidence type="ECO:0000313" key="3">
    <source>
        <dbReference type="EMBL" id="MBR9650354.1"/>
    </source>
</evidence>
<dbReference type="Proteomes" id="UP001195941">
    <property type="component" value="Unassembled WGS sequence"/>
</dbReference>
<dbReference type="EMBL" id="JADMKU010000003">
    <property type="protein sequence ID" value="MBR9650354.1"/>
    <property type="molecule type" value="Genomic_DNA"/>
</dbReference>
<keyword evidence="4" id="KW-1185">Reference proteome</keyword>
<organism evidence="3 4">
    <name type="scientific">Thalassovita aquimarina</name>
    <dbReference type="NCBI Taxonomy" id="2785917"/>
    <lineage>
        <taxon>Bacteria</taxon>
        <taxon>Pseudomonadati</taxon>
        <taxon>Pseudomonadota</taxon>
        <taxon>Alphaproteobacteria</taxon>
        <taxon>Rhodobacterales</taxon>
        <taxon>Roseobacteraceae</taxon>
        <taxon>Thalassovita</taxon>
    </lineage>
</organism>
<feature type="region of interest" description="Disordered" evidence="1">
    <location>
        <begin position="1"/>
        <end position="84"/>
    </location>
</feature>
<comment type="caution">
    <text evidence="3">The sequence shown here is derived from an EMBL/GenBank/DDBJ whole genome shotgun (WGS) entry which is preliminary data.</text>
</comment>
<reference evidence="3 4" key="1">
    <citation type="journal article" date="2021" name="Arch. Microbiol.">
        <title>Thalassobius aquimarinus sp. nov., isolated from the Sea of Japan seashore.</title>
        <authorList>
            <person name="Kurilenko V.V."/>
            <person name="Romanenko L.A."/>
            <person name="Chernysheva N.Y."/>
            <person name="Velansky P.V."/>
            <person name="Tekutyeva L.A."/>
            <person name="Isaeva M.P."/>
            <person name="Mikhailov V.V."/>
        </authorList>
    </citation>
    <scope>NUCLEOTIDE SEQUENCE [LARGE SCALE GENOMIC DNA]</scope>
    <source>
        <strain evidence="3 4">KMM 8518</strain>
    </source>
</reference>
<sequence length="494" mass="55617">MILKIFGQDKSQKPTEAQDAPATPETASPPPQPDMVEEPDAPEPQPEEAEPMAEVQQDPPEPATDPKPFHHKEHYFAAPPPPRTMEETGLSDTFLIGLVSKVLQQGGTMTPAEISAVIKIPKVICRQIIKEMSHLLLVEAQGLETQDIKSDIRYSLTDRGKKWAMDAMAVSQYVGPAPVTLKMFEEQVRKQSIDHEKVHRAELDKAFSHLVIPDILKAQLGPAVNSGRSMLMYGEPGNGKTSLAEAIGTSFVDIVSFPYAILVGNQLIRFYDETLHQLADMPEDADPIDPRWVACHRPVVIAGGELTLPMLDLEFEHTARYYEAPMHLKALGGIFVLDDFGRQLERPQAYLNRWIVPLEKGYDFLSLHTGKKFMVPFDQLVVFSSNFFPEDLGDEASLRRIYFKIHVPSPTREDYLQIFRDVCKNAGLEWKSDVMDGFFERKYVKENYVTSGAHPGFLVSHILAACRYLDRTPELSDELLELAWRNVAASKKQH</sequence>
<accession>A0ABS5HN56</accession>
<gene>
    <name evidence="3" type="ORF">IT775_04340</name>
</gene>
<feature type="compositionally biased region" description="Acidic residues" evidence="1">
    <location>
        <begin position="35"/>
        <end position="51"/>
    </location>
</feature>
<protein>
    <submittedName>
        <fullName evidence="3">AAA family ATPase</fullName>
    </submittedName>
</protein>
<dbReference type="Gene3D" id="3.40.50.300">
    <property type="entry name" value="P-loop containing nucleotide triphosphate hydrolases"/>
    <property type="match status" value="1"/>
</dbReference>
<dbReference type="RefSeq" id="WP_212699874.1">
    <property type="nucleotide sequence ID" value="NZ_JADMKU010000003.1"/>
</dbReference>
<evidence type="ECO:0000259" key="2">
    <source>
        <dbReference type="SMART" id="SM00382"/>
    </source>
</evidence>
<dbReference type="SMART" id="SM00382">
    <property type="entry name" value="AAA"/>
    <property type="match status" value="1"/>
</dbReference>
<feature type="domain" description="AAA+ ATPase" evidence="2">
    <location>
        <begin position="226"/>
        <end position="411"/>
    </location>
</feature>
<dbReference type="InterPro" id="IPR027417">
    <property type="entry name" value="P-loop_NTPase"/>
</dbReference>
<evidence type="ECO:0000256" key="1">
    <source>
        <dbReference type="SAM" id="MobiDB-lite"/>
    </source>
</evidence>
<name>A0ABS5HN56_9RHOB</name>
<evidence type="ECO:0000313" key="4">
    <source>
        <dbReference type="Proteomes" id="UP001195941"/>
    </source>
</evidence>
<dbReference type="SUPFAM" id="SSF52540">
    <property type="entry name" value="P-loop containing nucleoside triphosphate hydrolases"/>
    <property type="match status" value="1"/>
</dbReference>
<proteinExistence type="predicted"/>